<evidence type="ECO:0000313" key="3">
    <source>
        <dbReference type="Proteomes" id="UP000243924"/>
    </source>
</evidence>
<keyword evidence="3" id="KW-1185">Reference proteome</keyword>
<sequence>MADQRQYPRTMMQARIKITHPDVGEVFGFTRDLSDGGVFVENAELAALPPGTEVEGQVQGMPIEAPILRMRVMRSVPGDGVGLAFVDDE</sequence>
<dbReference type="Pfam" id="PF07238">
    <property type="entry name" value="PilZ"/>
    <property type="match status" value="1"/>
</dbReference>
<proteinExistence type="predicted"/>
<dbReference type="EMBL" id="LT629787">
    <property type="protein sequence ID" value="SDU33174.1"/>
    <property type="molecule type" value="Genomic_DNA"/>
</dbReference>
<reference evidence="3" key="1">
    <citation type="submission" date="2016-10" db="EMBL/GenBank/DDBJ databases">
        <authorList>
            <person name="Varghese N."/>
            <person name="Submissions S."/>
        </authorList>
    </citation>
    <scope>NUCLEOTIDE SEQUENCE [LARGE SCALE GENOMIC DNA]</scope>
    <source>
        <strain evidence="3">CECT 8338</strain>
    </source>
</reference>
<dbReference type="Proteomes" id="UP000243924">
    <property type="component" value="Chromosome I"/>
</dbReference>
<dbReference type="AlphaFoldDB" id="A0A1H2HMV8"/>
<dbReference type="STRING" id="1434072.SAMN05216210_3167"/>
<evidence type="ECO:0000259" key="1">
    <source>
        <dbReference type="Pfam" id="PF07238"/>
    </source>
</evidence>
<evidence type="ECO:0000313" key="2">
    <source>
        <dbReference type="EMBL" id="SDU33174.1"/>
    </source>
</evidence>
<dbReference type="OrthoDB" id="7063880at2"/>
<protein>
    <submittedName>
        <fullName evidence="2">PilZ domain-containing protein</fullName>
    </submittedName>
</protein>
<gene>
    <name evidence="2" type="ORF">SAMN05216210_3167</name>
</gene>
<accession>A0A1H2HMV8</accession>
<dbReference type="SUPFAM" id="SSF141371">
    <property type="entry name" value="PilZ domain-like"/>
    <property type="match status" value="1"/>
</dbReference>
<dbReference type="GO" id="GO:0035438">
    <property type="term" value="F:cyclic-di-GMP binding"/>
    <property type="evidence" value="ECO:0007669"/>
    <property type="project" value="InterPro"/>
</dbReference>
<organism evidence="2 3">
    <name type="scientific">Halopseudomonas salegens</name>
    <dbReference type="NCBI Taxonomy" id="1434072"/>
    <lineage>
        <taxon>Bacteria</taxon>
        <taxon>Pseudomonadati</taxon>
        <taxon>Pseudomonadota</taxon>
        <taxon>Gammaproteobacteria</taxon>
        <taxon>Pseudomonadales</taxon>
        <taxon>Pseudomonadaceae</taxon>
        <taxon>Halopseudomonas</taxon>
    </lineage>
</organism>
<dbReference type="InterPro" id="IPR009875">
    <property type="entry name" value="PilZ_domain"/>
</dbReference>
<feature type="domain" description="PilZ" evidence="1">
    <location>
        <begin position="3"/>
        <end position="87"/>
    </location>
</feature>
<name>A0A1H2HMV8_9GAMM</name>
<dbReference type="RefSeq" id="WP_092388801.1">
    <property type="nucleotide sequence ID" value="NZ_LT629787.1"/>
</dbReference>
<dbReference type="Gene3D" id="2.40.10.220">
    <property type="entry name" value="predicted glycosyltransferase like domains"/>
    <property type="match status" value="1"/>
</dbReference>